<evidence type="ECO:0000313" key="1">
    <source>
        <dbReference type="EMBL" id="SPP66427.1"/>
    </source>
</evidence>
<organism evidence="1 2">
    <name type="scientific">Nitrospira lenta</name>
    <dbReference type="NCBI Taxonomy" id="1436998"/>
    <lineage>
        <taxon>Bacteria</taxon>
        <taxon>Pseudomonadati</taxon>
        <taxon>Nitrospirota</taxon>
        <taxon>Nitrospiria</taxon>
        <taxon>Nitrospirales</taxon>
        <taxon>Nitrospiraceae</taxon>
        <taxon>Nitrospira</taxon>
    </lineage>
</organism>
<evidence type="ECO:0000313" key="2">
    <source>
        <dbReference type="Proteomes" id="UP000248168"/>
    </source>
</evidence>
<reference evidence="2" key="1">
    <citation type="submission" date="2018-04" db="EMBL/GenBank/DDBJ databases">
        <authorList>
            <person name="Lucker S."/>
            <person name="Sakoula D."/>
        </authorList>
    </citation>
    <scope>NUCLEOTIDE SEQUENCE [LARGE SCALE GENOMIC DNA]</scope>
</reference>
<dbReference type="InParanoid" id="A0A330L9Q6"/>
<dbReference type="Proteomes" id="UP000248168">
    <property type="component" value="Unassembled WGS sequence"/>
</dbReference>
<accession>A0A330L9Q6</accession>
<proteinExistence type="predicted"/>
<name>A0A330L9Q6_9BACT</name>
<protein>
    <submittedName>
        <fullName evidence="1">Uncharacterized protein</fullName>
    </submittedName>
</protein>
<gene>
    <name evidence="1" type="ORF">NITLEN_70017</name>
</gene>
<keyword evidence="2" id="KW-1185">Reference proteome</keyword>
<dbReference type="EMBL" id="OUNR01000020">
    <property type="protein sequence ID" value="SPP66427.1"/>
    <property type="molecule type" value="Genomic_DNA"/>
</dbReference>
<sequence>MTDFDETSLVMTLLAVAGIAVMADRPLEAACERVLEWFQPRR</sequence>
<dbReference type="RefSeq" id="WP_281267832.1">
    <property type="nucleotide sequence ID" value="NZ_OUNR01000020.1"/>
</dbReference>
<dbReference type="AlphaFoldDB" id="A0A330L9Q6"/>